<dbReference type="EnsemblMetazoa" id="PPA35298.1">
    <property type="protein sequence ID" value="PPA35298.1"/>
    <property type="gene ID" value="WBGene00273667"/>
</dbReference>
<dbReference type="InterPro" id="IPR043502">
    <property type="entry name" value="DNA/RNA_pol_sf"/>
</dbReference>
<dbReference type="AlphaFoldDB" id="A0A8R1YQ54"/>
<dbReference type="InterPro" id="IPR000477">
    <property type="entry name" value="RT_dom"/>
</dbReference>
<organism evidence="2 3">
    <name type="scientific">Pristionchus pacificus</name>
    <name type="common">Parasitic nematode worm</name>
    <dbReference type="NCBI Taxonomy" id="54126"/>
    <lineage>
        <taxon>Eukaryota</taxon>
        <taxon>Metazoa</taxon>
        <taxon>Ecdysozoa</taxon>
        <taxon>Nematoda</taxon>
        <taxon>Chromadorea</taxon>
        <taxon>Rhabditida</taxon>
        <taxon>Rhabditina</taxon>
        <taxon>Diplogasteromorpha</taxon>
        <taxon>Diplogasteroidea</taxon>
        <taxon>Neodiplogasteridae</taxon>
        <taxon>Pristionchus</taxon>
    </lineage>
</organism>
<dbReference type="Proteomes" id="UP000005239">
    <property type="component" value="Unassembled WGS sequence"/>
</dbReference>
<gene>
    <name evidence="2" type="primary">WBGene00273667</name>
</gene>
<dbReference type="PROSITE" id="PS50878">
    <property type="entry name" value="RT_POL"/>
    <property type="match status" value="1"/>
</dbReference>
<sequence length="421" mass="48852">MVDKASGNYAITCKKLYLQFMEKELNTQSNDGKTYEIKDQLDPVSIKLNHEKFTRSFGIAVQTKGNLPKIYGIPKMHKNPIKFRFITGAHDSTLKPLSIEFITGHDKINRFFSIQNTFRVVQQLNTVQNRRSEIFCADFSSLFTNLPHNLKEKLYYLIDLMFKNAGSEYIVVQGTNVRYDRNNSSTSGRSYHKNDLKGIIEFILRNSFAYYGGSLYQQHKGIPQGNNASPQIADLTLVEYQYIRNNIQSGHPLSFSLNRTFRYIDDLFHISDKKDEFIRITTDMYHRSLTLEQTNTDPKESAFLDMSIKVTITGAVQTSLYNKTDDYSFSVVRYPHYESNIPISMGLNTLHGEIIRIFRNCSLFEHFLERTRQLARYFLQIQYPKEILCSRLYSTLNKTPAISLKYAVCNNDICVHIIEKL</sequence>
<proteinExistence type="predicted"/>
<dbReference type="PANTHER" id="PTHR21301">
    <property type="entry name" value="REVERSE TRANSCRIPTASE"/>
    <property type="match status" value="1"/>
</dbReference>
<accession>A0A8R1YQ54</accession>
<evidence type="ECO:0000313" key="3">
    <source>
        <dbReference type="Proteomes" id="UP000005239"/>
    </source>
</evidence>
<keyword evidence="3" id="KW-1185">Reference proteome</keyword>
<reference evidence="2" key="2">
    <citation type="submission" date="2022-06" db="UniProtKB">
        <authorList>
            <consortium name="EnsemblMetazoa"/>
        </authorList>
    </citation>
    <scope>IDENTIFICATION</scope>
    <source>
        <strain evidence="2">PS312</strain>
    </source>
</reference>
<name>A0A8R1YQ54_PRIPA</name>
<reference evidence="3" key="1">
    <citation type="journal article" date="2008" name="Nat. Genet.">
        <title>The Pristionchus pacificus genome provides a unique perspective on nematode lifestyle and parasitism.</title>
        <authorList>
            <person name="Dieterich C."/>
            <person name="Clifton S.W."/>
            <person name="Schuster L.N."/>
            <person name="Chinwalla A."/>
            <person name="Delehaunty K."/>
            <person name="Dinkelacker I."/>
            <person name="Fulton L."/>
            <person name="Fulton R."/>
            <person name="Godfrey J."/>
            <person name="Minx P."/>
            <person name="Mitreva M."/>
            <person name="Roeseler W."/>
            <person name="Tian H."/>
            <person name="Witte H."/>
            <person name="Yang S.P."/>
            <person name="Wilson R.K."/>
            <person name="Sommer R.J."/>
        </authorList>
    </citation>
    <scope>NUCLEOTIDE SEQUENCE [LARGE SCALE GENOMIC DNA]</scope>
    <source>
        <strain evidence="3">PS312</strain>
    </source>
</reference>
<evidence type="ECO:0000259" key="1">
    <source>
        <dbReference type="PROSITE" id="PS50878"/>
    </source>
</evidence>
<protein>
    <submittedName>
        <fullName evidence="2">Reverse transcriptase domain-containing protein</fullName>
    </submittedName>
</protein>
<feature type="domain" description="Reverse transcriptase" evidence="1">
    <location>
        <begin position="1"/>
        <end position="317"/>
    </location>
</feature>
<dbReference type="SUPFAM" id="SSF56672">
    <property type="entry name" value="DNA/RNA polymerases"/>
    <property type="match status" value="1"/>
</dbReference>
<dbReference type="PANTHER" id="PTHR21301:SF10">
    <property type="entry name" value="REVERSE TRANSCRIPTASE DOMAIN-CONTAINING PROTEIN"/>
    <property type="match status" value="1"/>
</dbReference>
<evidence type="ECO:0000313" key="2">
    <source>
        <dbReference type="EnsemblMetazoa" id="PPA35298.1"/>
    </source>
</evidence>